<protein>
    <submittedName>
        <fullName evidence="1">Uncharacterized protein</fullName>
    </submittedName>
</protein>
<dbReference type="OrthoDB" id="6942177at2"/>
<evidence type="ECO:0000313" key="2">
    <source>
        <dbReference type="Proteomes" id="UP000475582"/>
    </source>
</evidence>
<dbReference type="RefSeq" id="WP_155467266.1">
    <property type="nucleotide sequence ID" value="NZ_WNKY01000050.1"/>
</dbReference>
<dbReference type="Proteomes" id="UP000475582">
    <property type="component" value="Unassembled WGS sequence"/>
</dbReference>
<keyword evidence="2" id="KW-1185">Reference proteome</keyword>
<sequence>MPPTTFAAIGYMHNKVDTITTSPMLKKLPFERTMNEVAQLQGIFQEQGWQLENDATWFDLSPQGRADLRARIRLGNHGCCKWVSLRAPGKYSMIFRLRCVDDCDSKLGLDRYLIDISIGEDYLDEIEQRKRQKASS</sequence>
<comment type="caution">
    <text evidence="1">The sequence shown here is derived from an EMBL/GenBank/DDBJ whole genome shotgun (WGS) entry which is preliminary data.</text>
</comment>
<proteinExistence type="predicted"/>
<evidence type="ECO:0000313" key="1">
    <source>
        <dbReference type="EMBL" id="MTV41180.1"/>
    </source>
</evidence>
<dbReference type="AlphaFoldDB" id="A0A6L6PQ47"/>
<name>A0A6L6PQ47_9BURK</name>
<gene>
    <name evidence="1" type="ORF">GM676_26815</name>
</gene>
<dbReference type="EMBL" id="WNKY01000050">
    <property type="protein sequence ID" value="MTV41180.1"/>
    <property type="molecule type" value="Genomic_DNA"/>
</dbReference>
<organism evidence="1 2">
    <name type="scientific">Duganella radicis</name>
    <dbReference type="NCBI Taxonomy" id="551988"/>
    <lineage>
        <taxon>Bacteria</taxon>
        <taxon>Pseudomonadati</taxon>
        <taxon>Pseudomonadota</taxon>
        <taxon>Betaproteobacteria</taxon>
        <taxon>Burkholderiales</taxon>
        <taxon>Oxalobacteraceae</taxon>
        <taxon>Telluria group</taxon>
        <taxon>Duganella</taxon>
    </lineage>
</organism>
<reference evidence="1 2" key="1">
    <citation type="submission" date="2019-11" db="EMBL/GenBank/DDBJ databases">
        <title>Type strains purchased from KCTC, JCM and DSMZ.</title>
        <authorList>
            <person name="Lu H."/>
        </authorList>
    </citation>
    <scope>NUCLEOTIDE SEQUENCE [LARGE SCALE GENOMIC DNA]</scope>
    <source>
        <strain evidence="1 2">KCTC 22382</strain>
    </source>
</reference>
<accession>A0A6L6PQ47</accession>